<dbReference type="EMBL" id="KK852604">
    <property type="protein sequence ID" value="KDR20443.1"/>
    <property type="molecule type" value="Genomic_DNA"/>
</dbReference>
<feature type="compositionally biased region" description="Basic and acidic residues" evidence="6">
    <location>
        <begin position="46"/>
        <end position="56"/>
    </location>
</feature>
<keyword evidence="4 7" id="KW-1133">Transmembrane helix</keyword>
<dbReference type="eggNOG" id="ENOG502S803">
    <property type="taxonomic scope" value="Eukaryota"/>
</dbReference>
<dbReference type="Pfam" id="PF10961">
    <property type="entry name" value="SelK_SelG"/>
    <property type="match status" value="1"/>
</dbReference>
<dbReference type="Proteomes" id="UP000027135">
    <property type="component" value="Unassembled WGS sequence"/>
</dbReference>
<dbReference type="InParanoid" id="A0A067RC51"/>
<protein>
    <submittedName>
        <fullName evidence="8">Selenoprotein K</fullName>
    </submittedName>
</protein>
<feature type="transmembrane region" description="Helical" evidence="7">
    <location>
        <begin position="20"/>
        <end position="40"/>
    </location>
</feature>
<name>A0A067RC51_ZOONE</name>
<dbReference type="GO" id="GO:0005794">
    <property type="term" value="C:Golgi apparatus"/>
    <property type="evidence" value="ECO:0007669"/>
    <property type="project" value="TreeGrafter"/>
</dbReference>
<evidence type="ECO:0000256" key="6">
    <source>
        <dbReference type="SAM" id="MobiDB-lite"/>
    </source>
</evidence>
<dbReference type="STRING" id="136037.A0A067RC51"/>
<keyword evidence="2 7" id="KW-0812">Transmembrane</keyword>
<evidence type="ECO:0000256" key="1">
    <source>
        <dbReference type="ARBA" id="ARBA00004167"/>
    </source>
</evidence>
<dbReference type="OrthoDB" id="167295at2759"/>
<keyword evidence="5 7" id="KW-0472">Membrane</keyword>
<dbReference type="AlphaFoldDB" id="A0A067RC51"/>
<organism evidence="8 9">
    <name type="scientific">Zootermopsis nevadensis</name>
    <name type="common">Dampwood termite</name>
    <dbReference type="NCBI Taxonomy" id="136037"/>
    <lineage>
        <taxon>Eukaryota</taxon>
        <taxon>Metazoa</taxon>
        <taxon>Ecdysozoa</taxon>
        <taxon>Arthropoda</taxon>
        <taxon>Hexapoda</taxon>
        <taxon>Insecta</taxon>
        <taxon>Pterygota</taxon>
        <taxon>Neoptera</taxon>
        <taxon>Polyneoptera</taxon>
        <taxon>Dictyoptera</taxon>
        <taxon>Blattodea</taxon>
        <taxon>Blattoidea</taxon>
        <taxon>Termitoidae</taxon>
        <taxon>Termopsidae</taxon>
        <taxon>Zootermopsis</taxon>
    </lineage>
</organism>
<dbReference type="PANTHER" id="PTHR16875:SF0">
    <property type="entry name" value="SELENOPROTEIN K"/>
    <property type="match status" value="1"/>
</dbReference>
<evidence type="ECO:0000256" key="4">
    <source>
        <dbReference type="ARBA" id="ARBA00022989"/>
    </source>
</evidence>
<evidence type="ECO:0000313" key="8">
    <source>
        <dbReference type="EMBL" id="KDR20443.1"/>
    </source>
</evidence>
<keyword evidence="9" id="KW-1185">Reference proteome</keyword>
<evidence type="ECO:0000256" key="7">
    <source>
        <dbReference type="SAM" id="Phobius"/>
    </source>
</evidence>
<feature type="compositionally biased region" description="Low complexity" evidence="6">
    <location>
        <begin position="75"/>
        <end position="86"/>
    </location>
</feature>
<evidence type="ECO:0000256" key="2">
    <source>
        <dbReference type="ARBA" id="ARBA00022692"/>
    </source>
</evidence>
<evidence type="ECO:0000256" key="3">
    <source>
        <dbReference type="ARBA" id="ARBA00022933"/>
    </source>
</evidence>
<dbReference type="PANTHER" id="PTHR16875">
    <property type="entry name" value="SELENOPROTEIN K"/>
    <property type="match status" value="1"/>
</dbReference>
<comment type="subcellular location">
    <subcellularLocation>
        <location evidence="1">Membrane</location>
        <topology evidence="1">Single-pass membrane protein</topology>
    </subcellularLocation>
</comment>
<keyword evidence="3" id="KW-0712">Selenocysteine</keyword>
<dbReference type="InterPro" id="IPR024491">
    <property type="entry name" value="Se_SelK/SelG"/>
</dbReference>
<dbReference type="GO" id="GO:0005789">
    <property type="term" value="C:endoplasmic reticulum membrane"/>
    <property type="evidence" value="ECO:0007669"/>
    <property type="project" value="TreeGrafter"/>
</dbReference>
<gene>
    <name evidence="8" type="ORF">L798_05487</name>
</gene>
<dbReference type="OMA" id="MAGGXGR"/>
<dbReference type="GO" id="GO:0006816">
    <property type="term" value="P:calcium ion transport"/>
    <property type="evidence" value="ECO:0007669"/>
    <property type="project" value="TreeGrafter"/>
</dbReference>
<proteinExistence type="predicted"/>
<dbReference type="GO" id="GO:0032469">
    <property type="term" value="P:endoplasmic reticulum calcium ion homeostasis"/>
    <property type="evidence" value="ECO:0007669"/>
    <property type="project" value="TreeGrafter"/>
</dbReference>
<accession>A0A067RC51</accession>
<feature type="region of interest" description="Disordered" evidence="6">
    <location>
        <begin position="46"/>
        <end position="86"/>
    </location>
</feature>
<evidence type="ECO:0000256" key="5">
    <source>
        <dbReference type="ARBA" id="ARBA00023136"/>
    </source>
</evidence>
<evidence type="ECO:0000313" key="9">
    <source>
        <dbReference type="Proteomes" id="UP000027135"/>
    </source>
</evidence>
<reference evidence="8 9" key="1">
    <citation type="journal article" date="2014" name="Nat. Commun.">
        <title>Molecular traces of alternative social organization in a termite genome.</title>
        <authorList>
            <person name="Terrapon N."/>
            <person name="Li C."/>
            <person name="Robertson H.M."/>
            <person name="Ji L."/>
            <person name="Meng X."/>
            <person name="Booth W."/>
            <person name="Chen Z."/>
            <person name="Childers C.P."/>
            <person name="Glastad K.M."/>
            <person name="Gokhale K."/>
            <person name="Gowin J."/>
            <person name="Gronenberg W."/>
            <person name="Hermansen R.A."/>
            <person name="Hu H."/>
            <person name="Hunt B.G."/>
            <person name="Huylmans A.K."/>
            <person name="Khalil S.M."/>
            <person name="Mitchell R.D."/>
            <person name="Munoz-Torres M.C."/>
            <person name="Mustard J.A."/>
            <person name="Pan H."/>
            <person name="Reese J.T."/>
            <person name="Scharf M.E."/>
            <person name="Sun F."/>
            <person name="Vogel H."/>
            <person name="Xiao J."/>
            <person name="Yang W."/>
            <person name="Yang Z."/>
            <person name="Yang Z."/>
            <person name="Zhou J."/>
            <person name="Zhu J."/>
            <person name="Brent C.S."/>
            <person name="Elsik C.G."/>
            <person name="Goodisman M.A."/>
            <person name="Liberles D.A."/>
            <person name="Roe R.M."/>
            <person name="Vargo E.L."/>
            <person name="Vilcinskas A."/>
            <person name="Wang J."/>
            <person name="Bornberg-Bauer E."/>
            <person name="Korb J."/>
            <person name="Zhang G."/>
            <person name="Liebig J."/>
        </authorList>
    </citation>
    <scope>NUCLEOTIDE SEQUENCE [LARGE SCALE GENOMIC DNA]</scope>
    <source>
        <tissue evidence="8">Whole organism</tissue>
    </source>
</reference>
<sequence length="86" mass="9543">MVYVSSSGTIQDKSPWSISRLIALLWGFLNFIVMFFKTLINPDMNRHGDRYTRDYRPGPGPPRPPQRRMGGFGSGSINSCASCSSG</sequence>